<keyword evidence="3" id="KW-1133">Transmembrane helix</keyword>
<sequence>MKKKIGLISIGVISIVILMIFLFTNRITAEIPSASSFVPTYKDWTVHFSEPMNPDTFTEENVLVQNKSGEPIAVTLEWNEANTILTLRAPERGYSIDETYQIVISNNVETASGRNLSKKFSHNFTAVGELPSIKDQKQLITLLEERMEAQQKNEFVTFESDTGSAEAKESADTAVADESSSGDGSSNTNVQVDGVDEADIIKTNGESIFFVRDGDIIITSTDEENSEVLSQIKLENYYPNEIYLHDKLLITIGNKSEPLRKVKESDKEPGETVDSEIGIYEPMYSSQTTVYIYDVQNPEEPKQIREVSHEGYYNTSRILDGYLYLIANEHPPFHILEQEDVEVRPFIKDTAISEASKPVDFNDMYFFPESDEEQFLILASIDLEDMEKEANIETYLGASEQIYMSQENLYVAVNKYTDTESSKSTSSDKAEIMIWRPENVDTEITQFQIDNGSLTYNASTVVNGTLINQFAMDERDNTFRVATTKENWEDDEQASTNNLYTFDQNLQPLGSVEGLAEGERIYSVRFMKDVAYMVTFKQVDPLFVIDLKDPANPTVLGELKIPGFSNYLHPLDENHVIGFGQHTKLIEEEGMNEPRVQTAGVKISVFDVSDPTNPTEKYSEVIGQGGSYSEILHNHKALYQHPTENLFGFPAVLSETKLINKGDISYEEYNPIFEGAILYKITAEDGIQLYDTVTHQAEFDEYPEWTSEIKRMVSVDDTLYTFSWNQMKVYDISSQQVVKSVDLPELHINY</sequence>
<comment type="caution">
    <text evidence="5">The sequence shown here is derived from an EMBL/GenBank/DDBJ whole genome shotgun (WGS) entry which is preliminary data.</text>
</comment>
<organism evidence="5 6">
    <name type="scientific">Ornithinibacillus xuwenensis</name>
    <dbReference type="NCBI Taxonomy" id="3144668"/>
    <lineage>
        <taxon>Bacteria</taxon>
        <taxon>Bacillati</taxon>
        <taxon>Bacillota</taxon>
        <taxon>Bacilli</taxon>
        <taxon>Bacillales</taxon>
        <taxon>Bacillaceae</taxon>
        <taxon>Ornithinibacillus</taxon>
    </lineage>
</organism>
<dbReference type="Proteomes" id="UP001444625">
    <property type="component" value="Unassembled WGS sequence"/>
</dbReference>
<dbReference type="EMBL" id="JBDIML010000003">
    <property type="protein sequence ID" value="MEN2767666.1"/>
    <property type="molecule type" value="Genomic_DNA"/>
</dbReference>
<proteinExistence type="predicted"/>
<evidence type="ECO:0000313" key="6">
    <source>
        <dbReference type="Proteomes" id="UP001444625"/>
    </source>
</evidence>
<keyword evidence="3" id="KW-0812">Transmembrane</keyword>
<accession>A0ABU9XHD3</accession>
<dbReference type="InterPro" id="IPR032812">
    <property type="entry name" value="SbsA_Ig"/>
</dbReference>
<feature type="domain" description="SbsA Ig-like" evidence="4">
    <location>
        <begin position="35"/>
        <end position="125"/>
    </location>
</feature>
<name>A0ABU9XHD3_9BACI</name>
<protein>
    <submittedName>
        <fullName evidence="5">Beta-propeller domain-containing protein</fullName>
    </submittedName>
</protein>
<gene>
    <name evidence="5" type="ORF">ABC228_10740</name>
</gene>
<dbReference type="InterPro" id="IPR014755">
    <property type="entry name" value="Cu-Rt/internalin_Ig-like"/>
</dbReference>
<evidence type="ECO:0000313" key="5">
    <source>
        <dbReference type="EMBL" id="MEN2767666.1"/>
    </source>
</evidence>
<keyword evidence="1" id="KW-0732">Signal</keyword>
<dbReference type="Gene3D" id="2.60.40.1220">
    <property type="match status" value="1"/>
</dbReference>
<keyword evidence="3" id="KW-0472">Membrane</keyword>
<evidence type="ECO:0000259" key="4">
    <source>
        <dbReference type="Pfam" id="PF13205"/>
    </source>
</evidence>
<feature type="transmembrane region" description="Helical" evidence="3">
    <location>
        <begin position="5"/>
        <end position="23"/>
    </location>
</feature>
<dbReference type="Pfam" id="PF09826">
    <property type="entry name" value="Beta_propel"/>
    <property type="match status" value="1"/>
</dbReference>
<evidence type="ECO:0000256" key="1">
    <source>
        <dbReference type="ARBA" id="ARBA00022729"/>
    </source>
</evidence>
<reference evidence="5 6" key="1">
    <citation type="submission" date="2024-05" db="EMBL/GenBank/DDBJ databases">
        <authorList>
            <person name="Haq I."/>
            <person name="Ullah Z."/>
            <person name="Ahmad R."/>
            <person name="Li M."/>
            <person name="Tong Y."/>
        </authorList>
    </citation>
    <scope>NUCLEOTIDE SEQUENCE [LARGE SCALE GENOMIC DNA]</scope>
    <source>
        <strain evidence="5 6">16A2E</strain>
    </source>
</reference>
<evidence type="ECO:0000256" key="2">
    <source>
        <dbReference type="SAM" id="MobiDB-lite"/>
    </source>
</evidence>
<keyword evidence="6" id="KW-1185">Reference proteome</keyword>
<evidence type="ECO:0000256" key="3">
    <source>
        <dbReference type="SAM" id="Phobius"/>
    </source>
</evidence>
<dbReference type="InterPro" id="IPR019198">
    <property type="entry name" value="Beta_propeller_containing"/>
</dbReference>
<feature type="region of interest" description="Disordered" evidence="2">
    <location>
        <begin position="157"/>
        <end position="192"/>
    </location>
</feature>
<feature type="compositionally biased region" description="Polar residues" evidence="2">
    <location>
        <begin position="178"/>
        <end position="191"/>
    </location>
</feature>
<dbReference type="RefSeq" id="WP_345825132.1">
    <property type="nucleotide sequence ID" value="NZ_JBDIML010000003.1"/>
</dbReference>
<dbReference type="Pfam" id="PF13205">
    <property type="entry name" value="Big_5"/>
    <property type="match status" value="1"/>
</dbReference>